<dbReference type="EMBL" id="CVRQ01000025">
    <property type="protein sequence ID" value="CRL40421.1"/>
    <property type="molecule type" value="Genomic_DNA"/>
</dbReference>
<dbReference type="AlphaFoldDB" id="A0A0M6WS05"/>
<protein>
    <submittedName>
        <fullName evidence="2">Transmembrane protein</fullName>
    </submittedName>
</protein>
<dbReference type="Gene3D" id="1.10.287.950">
    <property type="entry name" value="Methyl-accepting chemotaxis protein"/>
    <property type="match status" value="4"/>
</dbReference>
<dbReference type="NCBIfam" id="TIGR03057">
    <property type="entry name" value="xxxLxxG_by_4"/>
    <property type="match status" value="14"/>
</dbReference>
<sequence>MKLPELKEKLKSKYIVRVVAGVLTIALVGTGIGATAVFAEKNSTAVTAEADSTTGSSKDADDIADKLMDSVSLKDNDADKDESVYLISDANGNVNKTIVVDHLKNKDKKDTLEDASNLSDIENVKGKEKFTQSGDKLTWQAGGKDIYYQGTATEEPPVTQKVTYYLDGKEISPEDLAGKSGKVKIRFDYTNTTSYTETVNGEKQTVSVPFAAITGLVLGDGFENIEVTNGKAEVSDSSSVVLGYALPGLKDSLGIKDGDLDGDVNIPEYMEMTADVENFSMPAAMTFVVNASDYVSTDGIDTSDLDDMINDLKDASTQLQDGSKTLAEGTDTLADGLSTLQSKLGTFASGVGTLQSGLKTYTDGVSTLSGGLNTLGNSTGALVSGADKLNSGAGQLASGSATLKDGLKTYTDGASTLNGGLNTLENSTGALVDGADKLNSGAGQLASGSATLKDGLKSYTDGASQLNTGLNQLNDNTGSLATGVTSLNDGAKTLSDGINAANKGAAGVSAGAAQLKTSIDTAKTGADSLAAGAKQVDEGVGQLTQSLSDMPETIKTNINKSLEPLNELNVGTLFKTLGYIDTDKITADNVSAAADAAVNNAGDIIDALTNMQNQNPSATYNQILVGLSQGKGAVSVYSAVNQSVTDSASTVQALKDGSAKVSDGASSLDAGLGQLSDGASELSSGASDLAKGTTQLATGATELQTGTQSLADKLPELTKGITSLVNGSNELVKNNDTLNVGATALNAGASQLSAGTQSLMNSVPALTSGIKQLVDGSNTLVANNDTLNAGATALNAGASQLSAGTQSLMNSVPTLTSGIKQLVDGSNTLVANNAQLNSGASQLADGTNQIVSGVDQLTTGSKTLSEGAHTLADGMVQFNEEGINKILDAYNGDLKPFTDKLQAVIDAGEEYQTYSAIADGQTGSVKFIYKLASIDAKADSDK</sequence>
<dbReference type="InterPro" id="IPR023908">
    <property type="entry name" value="xxxLxxG_rpt"/>
</dbReference>
<keyword evidence="1 2" id="KW-0812">Transmembrane</keyword>
<proteinExistence type="predicted"/>
<name>A0A0M6WS05_9FIRM</name>
<dbReference type="Proteomes" id="UP000049472">
    <property type="component" value="Unassembled WGS sequence"/>
</dbReference>
<accession>A0A0M6WS05</accession>
<dbReference type="RefSeq" id="WP_055062331.1">
    <property type="nucleotide sequence ID" value="NZ_CVRQ01000025.1"/>
</dbReference>
<keyword evidence="3" id="KW-1185">Reference proteome</keyword>
<reference evidence="3" key="1">
    <citation type="submission" date="2015-05" db="EMBL/GenBank/DDBJ databases">
        <authorList>
            <consortium name="Pathogen Informatics"/>
        </authorList>
    </citation>
    <scope>NUCLEOTIDE SEQUENCE [LARGE SCALE GENOMIC DNA]</scope>
    <source>
        <strain evidence="3">T1-815</strain>
    </source>
</reference>
<keyword evidence="1" id="KW-0472">Membrane</keyword>
<organism evidence="2 3">
    <name type="scientific">Agathobacter rectalis</name>
    <dbReference type="NCBI Taxonomy" id="39491"/>
    <lineage>
        <taxon>Bacteria</taxon>
        <taxon>Bacillati</taxon>
        <taxon>Bacillota</taxon>
        <taxon>Clostridia</taxon>
        <taxon>Lachnospirales</taxon>
        <taxon>Lachnospiraceae</taxon>
        <taxon>Agathobacter</taxon>
    </lineage>
</organism>
<feature type="transmembrane region" description="Helical" evidence="1">
    <location>
        <begin position="14"/>
        <end position="39"/>
    </location>
</feature>
<gene>
    <name evidence="2" type="ORF">T1815_23551</name>
</gene>
<evidence type="ECO:0000256" key="1">
    <source>
        <dbReference type="SAM" id="Phobius"/>
    </source>
</evidence>
<keyword evidence="1" id="KW-1133">Transmembrane helix</keyword>
<dbReference type="SUPFAM" id="SSF58104">
    <property type="entry name" value="Methyl-accepting chemotaxis protein (MCP) signaling domain"/>
    <property type="match status" value="1"/>
</dbReference>
<evidence type="ECO:0000313" key="3">
    <source>
        <dbReference type="Proteomes" id="UP000049472"/>
    </source>
</evidence>
<evidence type="ECO:0000313" key="2">
    <source>
        <dbReference type="EMBL" id="CRL40421.1"/>
    </source>
</evidence>